<dbReference type="AlphaFoldDB" id="A0A0N9I6S3"/>
<feature type="region of interest" description="Disordered" evidence="8">
    <location>
        <begin position="1"/>
        <end position="24"/>
    </location>
</feature>
<keyword evidence="5" id="KW-0804">Transcription</keyword>
<keyword evidence="2" id="KW-0902">Two-component regulatory system</keyword>
<dbReference type="OrthoDB" id="4127044at2"/>
<dbReference type="SMART" id="SM00448">
    <property type="entry name" value="REC"/>
    <property type="match status" value="1"/>
</dbReference>
<evidence type="ECO:0000256" key="3">
    <source>
        <dbReference type="ARBA" id="ARBA00023015"/>
    </source>
</evidence>
<sequence length="386" mass="41882">MDESCPVCGRPLPAPPQAGRPRQFCDNTCRSAARRSRERERKAAEAEQSRRCSAAFAGHRCERPAVAGISLDGKESRVCAECRDVTVSFLVQQGVPADSLAVTASAEHRATPEPVSARRVNTRVVLIEDDQGVGNAVSNALSKRGYRVKWETTGRGGMTAAYLAKPDVILLDLGLPDIDGFELLRQLRLVSDVPVIVASARGEIRDRTLGLNIGADDYLVKPFSLDELCARIDRTQQNRGPVRWVPEIYDDGVLRLDSAKLAATVAGVPLELTALEFRLLETLARQAGKVQPIATLLVKAWRGAGGRGDDRVKFVVSRLRGKLAETALGSASIVSVRGVGYLYRGPDTREQAEDSTSSRKTANGSHGTCTMSSSNGCSRWAWAWKR</sequence>
<feature type="compositionally biased region" description="Polar residues" evidence="8">
    <location>
        <begin position="354"/>
        <end position="374"/>
    </location>
</feature>
<dbReference type="InterPro" id="IPR011006">
    <property type="entry name" value="CheY-like_superfamily"/>
</dbReference>
<evidence type="ECO:0000256" key="7">
    <source>
        <dbReference type="PROSITE-ProRule" id="PRU01091"/>
    </source>
</evidence>
<keyword evidence="12" id="KW-1185">Reference proteome</keyword>
<dbReference type="InterPro" id="IPR016032">
    <property type="entry name" value="Sig_transdc_resp-reg_C-effctor"/>
</dbReference>
<dbReference type="Gene3D" id="1.10.10.10">
    <property type="entry name" value="Winged helix-like DNA-binding domain superfamily/Winged helix DNA-binding domain"/>
    <property type="match status" value="1"/>
</dbReference>
<dbReference type="InterPro" id="IPR036388">
    <property type="entry name" value="WH-like_DNA-bd_sf"/>
</dbReference>
<dbReference type="EMBL" id="CP012752">
    <property type="protein sequence ID" value="ALG11892.1"/>
    <property type="molecule type" value="Genomic_DNA"/>
</dbReference>
<proteinExistence type="predicted"/>
<evidence type="ECO:0000256" key="6">
    <source>
        <dbReference type="PROSITE-ProRule" id="PRU00169"/>
    </source>
</evidence>
<evidence type="ECO:0008006" key="13">
    <source>
        <dbReference type="Google" id="ProtNLM"/>
    </source>
</evidence>
<dbReference type="GO" id="GO:0006355">
    <property type="term" value="P:regulation of DNA-templated transcription"/>
    <property type="evidence" value="ECO:0007669"/>
    <property type="project" value="InterPro"/>
</dbReference>
<protein>
    <recommendedName>
        <fullName evidence="13">Transcriptional regulator</fullName>
    </recommendedName>
</protein>
<feature type="domain" description="OmpR/PhoB-type" evidence="10">
    <location>
        <begin position="246"/>
        <end position="345"/>
    </location>
</feature>
<accession>A0A0N9I6S3</accession>
<dbReference type="GO" id="GO:0000976">
    <property type="term" value="F:transcription cis-regulatory region binding"/>
    <property type="evidence" value="ECO:0007669"/>
    <property type="project" value="TreeGrafter"/>
</dbReference>
<dbReference type="Proteomes" id="UP000063699">
    <property type="component" value="Chromosome"/>
</dbReference>
<dbReference type="Pfam" id="PF00486">
    <property type="entry name" value="Trans_reg_C"/>
    <property type="match status" value="1"/>
</dbReference>
<evidence type="ECO:0000256" key="1">
    <source>
        <dbReference type="ARBA" id="ARBA00022553"/>
    </source>
</evidence>
<organism evidence="11 12">
    <name type="scientific">Kibdelosporangium phytohabitans</name>
    <dbReference type="NCBI Taxonomy" id="860235"/>
    <lineage>
        <taxon>Bacteria</taxon>
        <taxon>Bacillati</taxon>
        <taxon>Actinomycetota</taxon>
        <taxon>Actinomycetes</taxon>
        <taxon>Pseudonocardiales</taxon>
        <taxon>Pseudonocardiaceae</taxon>
        <taxon>Kibdelosporangium</taxon>
    </lineage>
</organism>
<dbReference type="SMART" id="SM00862">
    <property type="entry name" value="Trans_reg_C"/>
    <property type="match status" value="1"/>
</dbReference>
<evidence type="ECO:0000313" key="12">
    <source>
        <dbReference type="Proteomes" id="UP000063699"/>
    </source>
</evidence>
<dbReference type="InterPro" id="IPR039420">
    <property type="entry name" value="WalR-like"/>
</dbReference>
<dbReference type="Gene3D" id="6.10.250.690">
    <property type="match status" value="1"/>
</dbReference>
<dbReference type="CDD" id="cd00383">
    <property type="entry name" value="trans_reg_C"/>
    <property type="match status" value="1"/>
</dbReference>
<evidence type="ECO:0000256" key="2">
    <source>
        <dbReference type="ARBA" id="ARBA00023012"/>
    </source>
</evidence>
<gene>
    <name evidence="11" type="ORF">AOZ06_38005</name>
</gene>
<dbReference type="STRING" id="860235.AOZ06_38005"/>
<dbReference type="Pfam" id="PF00072">
    <property type="entry name" value="Response_reg"/>
    <property type="match status" value="1"/>
</dbReference>
<dbReference type="InterPro" id="IPR001867">
    <property type="entry name" value="OmpR/PhoB-type_DNA-bd"/>
</dbReference>
<keyword evidence="4 7" id="KW-0238">DNA-binding</keyword>
<dbReference type="PROSITE" id="PS50110">
    <property type="entry name" value="RESPONSE_REGULATORY"/>
    <property type="match status" value="1"/>
</dbReference>
<evidence type="ECO:0000259" key="10">
    <source>
        <dbReference type="PROSITE" id="PS51755"/>
    </source>
</evidence>
<dbReference type="KEGG" id="kphy:AOZ06_38005"/>
<evidence type="ECO:0000259" key="9">
    <source>
        <dbReference type="PROSITE" id="PS50110"/>
    </source>
</evidence>
<evidence type="ECO:0000256" key="8">
    <source>
        <dbReference type="SAM" id="MobiDB-lite"/>
    </source>
</evidence>
<dbReference type="InterPro" id="IPR001789">
    <property type="entry name" value="Sig_transdc_resp-reg_receiver"/>
</dbReference>
<dbReference type="PROSITE" id="PS51755">
    <property type="entry name" value="OMPR_PHOB"/>
    <property type="match status" value="1"/>
</dbReference>
<name>A0A0N9I6S3_9PSEU</name>
<keyword evidence="3" id="KW-0805">Transcription regulation</keyword>
<dbReference type="CDD" id="cd17574">
    <property type="entry name" value="REC_OmpR"/>
    <property type="match status" value="1"/>
</dbReference>
<feature type="domain" description="Response regulatory" evidence="9">
    <location>
        <begin position="123"/>
        <end position="236"/>
    </location>
</feature>
<feature type="region of interest" description="Disordered" evidence="8">
    <location>
        <begin position="348"/>
        <end position="374"/>
    </location>
</feature>
<dbReference type="GO" id="GO:0032993">
    <property type="term" value="C:protein-DNA complex"/>
    <property type="evidence" value="ECO:0007669"/>
    <property type="project" value="TreeGrafter"/>
</dbReference>
<dbReference type="SUPFAM" id="SSF46894">
    <property type="entry name" value="C-terminal effector domain of the bipartite response regulators"/>
    <property type="match status" value="1"/>
</dbReference>
<dbReference type="GO" id="GO:0005829">
    <property type="term" value="C:cytosol"/>
    <property type="evidence" value="ECO:0007669"/>
    <property type="project" value="TreeGrafter"/>
</dbReference>
<evidence type="ECO:0000256" key="5">
    <source>
        <dbReference type="ARBA" id="ARBA00023163"/>
    </source>
</evidence>
<dbReference type="PANTHER" id="PTHR48111:SF1">
    <property type="entry name" value="TWO-COMPONENT RESPONSE REGULATOR ORR33"/>
    <property type="match status" value="1"/>
</dbReference>
<feature type="modified residue" description="4-aspartylphosphate" evidence="6">
    <location>
        <position position="172"/>
    </location>
</feature>
<feature type="DNA-binding region" description="OmpR/PhoB-type" evidence="7">
    <location>
        <begin position="246"/>
        <end position="345"/>
    </location>
</feature>
<dbReference type="SUPFAM" id="SSF52172">
    <property type="entry name" value="CheY-like"/>
    <property type="match status" value="1"/>
</dbReference>
<evidence type="ECO:0000313" key="11">
    <source>
        <dbReference type="EMBL" id="ALG11892.1"/>
    </source>
</evidence>
<evidence type="ECO:0000256" key="4">
    <source>
        <dbReference type="ARBA" id="ARBA00023125"/>
    </source>
</evidence>
<keyword evidence="1 6" id="KW-0597">Phosphoprotein</keyword>
<reference evidence="11 12" key="1">
    <citation type="submission" date="2015-07" db="EMBL/GenBank/DDBJ databases">
        <title>Genome sequencing of Kibdelosporangium phytohabitans.</title>
        <authorList>
            <person name="Qin S."/>
            <person name="Xing K."/>
        </authorList>
    </citation>
    <scope>NUCLEOTIDE SEQUENCE [LARGE SCALE GENOMIC DNA]</scope>
    <source>
        <strain evidence="11 12">KLBMP1111</strain>
    </source>
</reference>
<dbReference type="RefSeq" id="WP_054293788.1">
    <property type="nucleotide sequence ID" value="NZ_CP012752.1"/>
</dbReference>
<dbReference type="PANTHER" id="PTHR48111">
    <property type="entry name" value="REGULATOR OF RPOS"/>
    <property type="match status" value="1"/>
</dbReference>
<dbReference type="GO" id="GO:0000156">
    <property type="term" value="F:phosphorelay response regulator activity"/>
    <property type="evidence" value="ECO:0007669"/>
    <property type="project" value="TreeGrafter"/>
</dbReference>
<dbReference type="Gene3D" id="3.40.50.2300">
    <property type="match status" value="1"/>
</dbReference>